<dbReference type="RefSeq" id="WP_182460161.1">
    <property type="nucleotide sequence ID" value="NZ_CP059732.1"/>
</dbReference>
<feature type="signal peptide" evidence="2">
    <location>
        <begin position="1"/>
        <end position="17"/>
    </location>
</feature>
<dbReference type="EMBL" id="CP059732">
    <property type="protein sequence ID" value="QMW02869.1"/>
    <property type="molecule type" value="Genomic_DNA"/>
</dbReference>
<evidence type="ECO:0000256" key="2">
    <source>
        <dbReference type="SAM" id="SignalP"/>
    </source>
</evidence>
<evidence type="ECO:0000256" key="1">
    <source>
        <dbReference type="SAM" id="MobiDB-lite"/>
    </source>
</evidence>
<accession>A0A7G5GVH7</accession>
<proteinExistence type="predicted"/>
<dbReference type="KEGG" id="sfol:H3H32_34090"/>
<evidence type="ECO:0000313" key="4">
    <source>
        <dbReference type="Proteomes" id="UP000515369"/>
    </source>
</evidence>
<keyword evidence="2" id="KW-0732">Signal</keyword>
<dbReference type="AlphaFoldDB" id="A0A7G5GVH7"/>
<feature type="region of interest" description="Disordered" evidence="1">
    <location>
        <begin position="24"/>
        <end position="48"/>
    </location>
</feature>
<protein>
    <submittedName>
        <fullName evidence="3">Uncharacterized protein</fullName>
    </submittedName>
</protein>
<evidence type="ECO:0000313" key="3">
    <source>
        <dbReference type="EMBL" id="QMW02869.1"/>
    </source>
</evidence>
<reference evidence="3 4" key="1">
    <citation type="submission" date="2020-07" db="EMBL/GenBank/DDBJ databases">
        <title>Spirosoma foliorum sp. nov., isolated from the leaves on the Nejang mountain Korea, Republic of.</title>
        <authorList>
            <person name="Ho H."/>
            <person name="Lee Y.-J."/>
            <person name="Nurcahyanto D.-A."/>
            <person name="Kim S.-G."/>
        </authorList>
    </citation>
    <scope>NUCLEOTIDE SEQUENCE [LARGE SCALE GENOMIC DNA]</scope>
    <source>
        <strain evidence="3 4">PL0136</strain>
    </source>
</reference>
<feature type="chain" id="PRO_5028911481" evidence="2">
    <location>
        <begin position="18"/>
        <end position="252"/>
    </location>
</feature>
<dbReference type="Proteomes" id="UP000515369">
    <property type="component" value="Chromosome"/>
</dbReference>
<keyword evidence="4" id="KW-1185">Reference proteome</keyword>
<sequence length="252" mass="27361">MPTTPLLILLLAAVLCACQPKTSSTEQTDKQAKTDSVSTDKATKLEANENTKTANSDFLIIPGRQVGPIKSATSEAELIKLLGPSVVTAGDTLYGPEGAEFIGTTLYKDTSDEVQIIYTDEKRTKPETILIRPKLTDDEGEPLKNVMPTRWATVDGLRIGTTLKELEQRNGKPFKLWGFAWDYGGMVSNWQGGKLGLSNKKMFLAIGLGPSATQTPAQEKAYNKLMGDSEFLSSLAAMQVLNPVVQSMQVSF</sequence>
<gene>
    <name evidence="3" type="ORF">H3H32_34090</name>
</gene>
<organism evidence="3 4">
    <name type="scientific">Spirosoma foliorum</name>
    <dbReference type="NCBI Taxonomy" id="2710596"/>
    <lineage>
        <taxon>Bacteria</taxon>
        <taxon>Pseudomonadati</taxon>
        <taxon>Bacteroidota</taxon>
        <taxon>Cytophagia</taxon>
        <taxon>Cytophagales</taxon>
        <taxon>Cytophagaceae</taxon>
        <taxon>Spirosoma</taxon>
    </lineage>
</organism>
<name>A0A7G5GVH7_9BACT</name>